<feature type="transmembrane region" description="Helical" evidence="2">
    <location>
        <begin position="572"/>
        <end position="592"/>
    </location>
</feature>
<evidence type="ECO:0000313" key="4">
    <source>
        <dbReference type="EMBL" id="CAB0613055.1"/>
    </source>
</evidence>
<reference evidence="4 5" key="1">
    <citation type="submission" date="2020-02" db="EMBL/GenBank/DDBJ databases">
        <authorList>
            <person name="Brisse S."/>
        </authorList>
    </citation>
    <scope>NUCLEOTIDE SEQUENCE [LARGE SCALE GENOMIC DNA]</scope>
    <source>
        <strain evidence="4">CIP107547</strain>
    </source>
</reference>
<dbReference type="InterPro" id="IPR055354">
    <property type="entry name" value="DUF7507"/>
</dbReference>
<feature type="domain" description="DUF7507" evidence="3">
    <location>
        <begin position="307"/>
        <end position="392"/>
    </location>
</feature>
<gene>
    <name evidence="4" type="ORF">CIP107547_01857</name>
</gene>
<organism evidence="4 5">
    <name type="scientific">Corynebacterium diphtheriae</name>
    <dbReference type="NCBI Taxonomy" id="1717"/>
    <lineage>
        <taxon>Bacteria</taxon>
        <taxon>Bacillati</taxon>
        <taxon>Actinomycetota</taxon>
        <taxon>Actinomycetes</taxon>
        <taxon>Mycobacteriales</taxon>
        <taxon>Corynebacteriaceae</taxon>
        <taxon>Corynebacterium</taxon>
    </lineage>
</organism>
<dbReference type="Proteomes" id="UP000480222">
    <property type="component" value="Unassembled WGS sequence"/>
</dbReference>
<sequence>MSQTFAYTPSLTDGGLMYLNGAFGKSYDDLVWKPGSADKIKSVVDTLVKDETSVSILDPSTVVPAAGPLIKEHTETTIGDLREVYGESLNLPIALPNECKAYTASVGDIFSNVSYGYAGEFDLVPTEVPFDVSWLGGVSDASLGSLDDAQRTEFLEQLTLEYGKLVDLWFKRWGRLNGITDPQVVKDRFDPAQRGIERFKELAGFYNMSLPAEDIFVSDQVVFTKDFTYPFRLGQMLGTEENPRAKIQRSSFTFNSDAGKYDINITGPLPSASLPSGGQYNTVTVAPVIGESVLWDPTDPSCFVPTPAIDIEKYINGEDADEAPGASVKPGEDMAIRFDVTNTGNVPLYSVNVTDDKVAYKDIKCELVPPPNMPEAAEFVLAADTTPTVTATGSPEVGMEGPDVDGHPKVPEPVAASIGFMPVGSKTSCTATLKAPESGEHVNTGTVTGFGGTTVTDTDDAHATVETPTPGTTEPAVEETVTPTTEPTPVTETQVVTTTVSGIPVTETVVVTKEPEVVRVTDTVKVTEEVVTVKEGVTTTQTVVRDVPAATPTPAPAPAPKRVALAVTGANAGTVSALSLALLALAGLALALRRKA</sequence>
<evidence type="ECO:0000256" key="1">
    <source>
        <dbReference type="SAM" id="MobiDB-lite"/>
    </source>
</evidence>
<evidence type="ECO:0000313" key="5">
    <source>
        <dbReference type="Proteomes" id="UP000480222"/>
    </source>
</evidence>
<accession>A0A811G8D8</accession>
<dbReference type="EMBL" id="CADDAV010000021">
    <property type="protein sequence ID" value="CAB0613055.1"/>
    <property type="molecule type" value="Genomic_DNA"/>
</dbReference>
<keyword evidence="2" id="KW-0472">Membrane</keyword>
<evidence type="ECO:0000259" key="3">
    <source>
        <dbReference type="Pfam" id="PF24346"/>
    </source>
</evidence>
<feature type="compositionally biased region" description="Low complexity" evidence="1">
    <location>
        <begin position="464"/>
        <end position="489"/>
    </location>
</feature>
<dbReference type="Pfam" id="PF24346">
    <property type="entry name" value="DUF7507"/>
    <property type="match status" value="1"/>
</dbReference>
<dbReference type="AlphaFoldDB" id="A0A811G8D8"/>
<protein>
    <recommendedName>
        <fullName evidence="3">DUF7507 domain-containing protein</fullName>
    </recommendedName>
</protein>
<feature type="region of interest" description="Disordered" evidence="1">
    <location>
        <begin position="440"/>
        <end position="489"/>
    </location>
</feature>
<dbReference type="RefSeq" id="WP_072565145.1">
    <property type="nucleotide sequence ID" value="NZ_CP040520.1"/>
</dbReference>
<keyword evidence="2" id="KW-0812">Transmembrane</keyword>
<evidence type="ECO:0000256" key="2">
    <source>
        <dbReference type="SAM" id="Phobius"/>
    </source>
</evidence>
<comment type="caution">
    <text evidence="4">The sequence shown here is derived from an EMBL/GenBank/DDBJ whole genome shotgun (WGS) entry which is preliminary data.</text>
</comment>
<keyword evidence="2" id="KW-1133">Transmembrane helix</keyword>
<proteinExistence type="predicted"/>
<name>A0A811G8D8_CORDP</name>